<accession>A0A7W0HVR1</accession>
<dbReference type="RefSeq" id="WP_181616145.1">
    <property type="nucleotide sequence ID" value="NZ_BAABAM010000013.1"/>
</dbReference>
<evidence type="ECO:0000313" key="3">
    <source>
        <dbReference type="Proteomes" id="UP000530928"/>
    </source>
</evidence>
<organism evidence="2 3">
    <name type="scientific">Nonomuraea soli</name>
    <dbReference type="NCBI Taxonomy" id="1032476"/>
    <lineage>
        <taxon>Bacteria</taxon>
        <taxon>Bacillati</taxon>
        <taxon>Actinomycetota</taxon>
        <taxon>Actinomycetes</taxon>
        <taxon>Streptosporangiales</taxon>
        <taxon>Streptosporangiaceae</taxon>
        <taxon>Nonomuraea</taxon>
    </lineage>
</organism>
<feature type="transmembrane region" description="Helical" evidence="1">
    <location>
        <begin position="38"/>
        <end position="60"/>
    </location>
</feature>
<dbReference type="GO" id="GO:0016740">
    <property type="term" value="F:transferase activity"/>
    <property type="evidence" value="ECO:0007669"/>
    <property type="project" value="UniProtKB-KW"/>
</dbReference>
<keyword evidence="1" id="KW-1133">Transmembrane helix</keyword>
<evidence type="ECO:0000256" key="1">
    <source>
        <dbReference type="SAM" id="Phobius"/>
    </source>
</evidence>
<protein>
    <submittedName>
        <fullName evidence="2">tRNA nucleotidyltransferase (CCA-adding enzyme)</fullName>
    </submittedName>
</protein>
<keyword evidence="3" id="KW-1185">Reference proteome</keyword>
<dbReference type="AlphaFoldDB" id="A0A7W0HVR1"/>
<evidence type="ECO:0000313" key="2">
    <source>
        <dbReference type="EMBL" id="MBA2897445.1"/>
    </source>
</evidence>
<name>A0A7W0HVR1_9ACTN</name>
<reference evidence="2 3" key="1">
    <citation type="submission" date="2020-07" db="EMBL/GenBank/DDBJ databases">
        <title>Genomic Encyclopedia of Type Strains, Phase IV (KMG-IV): sequencing the most valuable type-strain genomes for metagenomic binning, comparative biology and taxonomic classification.</title>
        <authorList>
            <person name="Goeker M."/>
        </authorList>
    </citation>
    <scope>NUCLEOTIDE SEQUENCE [LARGE SCALE GENOMIC DNA]</scope>
    <source>
        <strain evidence="2 3">DSM 45533</strain>
    </source>
</reference>
<gene>
    <name evidence="2" type="ORF">HNR30_008843</name>
</gene>
<keyword evidence="1" id="KW-0472">Membrane</keyword>
<dbReference type="EMBL" id="JACDUR010000011">
    <property type="protein sequence ID" value="MBA2897445.1"/>
    <property type="molecule type" value="Genomic_DNA"/>
</dbReference>
<proteinExistence type="predicted"/>
<dbReference type="Proteomes" id="UP000530928">
    <property type="component" value="Unassembled WGS sequence"/>
</dbReference>
<keyword evidence="1" id="KW-0812">Transmembrane</keyword>
<comment type="caution">
    <text evidence="2">The sequence shown here is derived from an EMBL/GenBank/DDBJ whole genome shotgun (WGS) entry which is preliminary data.</text>
</comment>
<keyword evidence="2" id="KW-0808">Transferase</keyword>
<sequence length="61" mass="7346">MDRRLIAQMRAERQARRAVDRALRHKRYFARRMQQARFWMYGILLGVFVVMMFLGMIGVIG</sequence>